<keyword evidence="9" id="KW-0472">Membrane</keyword>
<dbReference type="Proteomes" id="UP000199306">
    <property type="component" value="Unassembled WGS sequence"/>
</dbReference>
<dbReference type="GO" id="GO:0004527">
    <property type="term" value="F:exonuclease activity"/>
    <property type="evidence" value="ECO:0007669"/>
    <property type="project" value="UniProtKB-KW"/>
</dbReference>
<feature type="transmembrane region" description="Helical" evidence="9">
    <location>
        <begin position="86"/>
        <end position="107"/>
    </location>
</feature>
<evidence type="ECO:0000256" key="2">
    <source>
        <dbReference type="ARBA" id="ARBA00001946"/>
    </source>
</evidence>
<sequence>MCCNAHRLLFFKHTTTIYMNILASISLKIRRNYRILRRNEWYKLAAQVFGKFFETFRQFPLSSFAIGYLFITMAFCYWPISHQWIFGFMMMTLPFAVLTGLAASAYLVFKKQRVLASTGFIWLLLAFPIMKRLVGNGSEKLFNDNGGSLKVLSFNSASFSGFPSDFKNWADLKADIACFQEYIPNAKLESQYAQKAECTNFQDGQNRTVGLALLSQYPIVKQYGKIWSRPNAPNVNGFLYADIVYHQDTVRIVNTHFWSMGVRIENAYEALRKGDIRTFGRELSDTFTRLKDGFKARNEQIEEVEQYVAGSRYPVIICGDFNETPFGYAYGKLSLTFQNAFEEAGQGLGFTLNRNPYFVRIDQQFFSSDWEVKSCKTVSSVPFSDHFPLVAQYVLSKSTKDIGLLALNNR</sequence>
<comment type="cofactor">
    <cofactor evidence="1">
        <name>Mn(2+)</name>
        <dbReference type="ChEBI" id="CHEBI:29035"/>
    </cofactor>
</comment>
<keyword evidence="11" id="KW-0269">Exonuclease</keyword>
<evidence type="ECO:0000256" key="7">
    <source>
        <dbReference type="ARBA" id="ARBA00022842"/>
    </source>
</evidence>
<evidence type="ECO:0000256" key="6">
    <source>
        <dbReference type="ARBA" id="ARBA00022801"/>
    </source>
</evidence>
<dbReference type="GO" id="GO:0006281">
    <property type="term" value="P:DNA repair"/>
    <property type="evidence" value="ECO:0007669"/>
    <property type="project" value="UniProtKB-KW"/>
</dbReference>
<accession>A0A1I5XYH4</accession>
<feature type="domain" description="Endonuclease/exonuclease/phosphatase" evidence="10">
    <location>
        <begin position="168"/>
        <end position="386"/>
    </location>
</feature>
<dbReference type="GO" id="GO:0046872">
    <property type="term" value="F:metal ion binding"/>
    <property type="evidence" value="ECO:0007669"/>
    <property type="project" value="UniProtKB-KW"/>
</dbReference>
<feature type="transmembrane region" description="Helical" evidence="9">
    <location>
        <begin position="59"/>
        <end position="80"/>
    </location>
</feature>
<keyword evidence="9" id="KW-0812">Transmembrane</keyword>
<proteinExistence type="predicted"/>
<name>A0A1I5XYH4_9BACT</name>
<dbReference type="PANTHER" id="PTHR15822:SF4">
    <property type="entry name" value="TYROSYL-DNA PHOSPHODIESTERASE 2"/>
    <property type="match status" value="1"/>
</dbReference>
<keyword evidence="5" id="KW-0227">DNA damage</keyword>
<dbReference type="Gene3D" id="3.60.10.10">
    <property type="entry name" value="Endonuclease/exonuclease/phosphatase"/>
    <property type="match status" value="1"/>
</dbReference>
<dbReference type="Pfam" id="PF03372">
    <property type="entry name" value="Exo_endo_phos"/>
    <property type="match status" value="1"/>
</dbReference>
<keyword evidence="6 11" id="KW-0378">Hydrolase</keyword>
<keyword evidence="9" id="KW-1133">Transmembrane helix</keyword>
<dbReference type="SUPFAM" id="SSF56219">
    <property type="entry name" value="DNase I-like"/>
    <property type="match status" value="1"/>
</dbReference>
<dbReference type="EMBL" id="FOXH01000016">
    <property type="protein sequence ID" value="SFQ36969.1"/>
    <property type="molecule type" value="Genomic_DNA"/>
</dbReference>
<evidence type="ECO:0000313" key="12">
    <source>
        <dbReference type="Proteomes" id="UP000199306"/>
    </source>
</evidence>
<keyword evidence="4" id="KW-0479">Metal-binding</keyword>
<dbReference type="InterPro" id="IPR005135">
    <property type="entry name" value="Endo/exonuclease/phosphatase"/>
</dbReference>
<evidence type="ECO:0000256" key="9">
    <source>
        <dbReference type="SAM" id="Phobius"/>
    </source>
</evidence>
<dbReference type="CDD" id="cd09084">
    <property type="entry name" value="EEP-2"/>
    <property type="match status" value="1"/>
</dbReference>
<feature type="transmembrane region" description="Helical" evidence="9">
    <location>
        <begin position="114"/>
        <end position="130"/>
    </location>
</feature>
<evidence type="ECO:0000256" key="4">
    <source>
        <dbReference type="ARBA" id="ARBA00022723"/>
    </source>
</evidence>
<evidence type="ECO:0000313" key="11">
    <source>
        <dbReference type="EMBL" id="SFQ36969.1"/>
    </source>
</evidence>
<keyword evidence="3" id="KW-0540">Nuclease</keyword>
<evidence type="ECO:0000259" key="10">
    <source>
        <dbReference type="Pfam" id="PF03372"/>
    </source>
</evidence>
<protein>
    <submittedName>
        <fullName evidence="11">Metal-dependent hydrolase, endonuclease/exonuclease/phosphatase family</fullName>
    </submittedName>
</protein>
<dbReference type="PANTHER" id="PTHR15822">
    <property type="entry name" value="TRAF AND TNF RECEPTOR-ASSOCIATED PROTEIN"/>
    <property type="match status" value="1"/>
</dbReference>
<keyword evidence="8" id="KW-0234">DNA repair</keyword>
<gene>
    <name evidence="11" type="ORF">SAMN04515674_11643</name>
</gene>
<keyword evidence="7" id="KW-0460">Magnesium</keyword>
<keyword evidence="11" id="KW-0255">Endonuclease</keyword>
<comment type="cofactor">
    <cofactor evidence="2">
        <name>Mg(2+)</name>
        <dbReference type="ChEBI" id="CHEBI:18420"/>
    </cofactor>
</comment>
<organism evidence="11 12">
    <name type="scientific">Pseudarcicella hirudinis</name>
    <dbReference type="NCBI Taxonomy" id="1079859"/>
    <lineage>
        <taxon>Bacteria</taxon>
        <taxon>Pseudomonadati</taxon>
        <taxon>Bacteroidota</taxon>
        <taxon>Cytophagia</taxon>
        <taxon>Cytophagales</taxon>
        <taxon>Flectobacillaceae</taxon>
        <taxon>Pseudarcicella</taxon>
    </lineage>
</organism>
<dbReference type="GO" id="GO:0004519">
    <property type="term" value="F:endonuclease activity"/>
    <property type="evidence" value="ECO:0007669"/>
    <property type="project" value="UniProtKB-KW"/>
</dbReference>
<evidence type="ECO:0000256" key="5">
    <source>
        <dbReference type="ARBA" id="ARBA00022763"/>
    </source>
</evidence>
<dbReference type="AlphaFoldDB" id="A0A1I5XYH4"/>
<dbReference type="STRING" id="1079859.SAMN04515674_11643"/>
<evidence type="ECO:0000256" key="8">
    <source>
        <dbReference type="ARBA" id="ARBA00023204"/>
    </source>
</evidence>
<keyword evidence="12" id="KW-1185">Reference proteome</keyword>
<dbReference type="InterPro" id="IPR051547">
    <property type="entry name" value="TDP2-like"/>
</dbReference>
<evidence type="ECO:0000256" key="1">
    <source>
        <dbReference type="ARBA" id="ARBA00001936"/>
    </source>
</evidence>
<evidence type="ECO:0000256" key="3">
    <source>
        <dbReference type="ARBA" id="ARBA00022722"/>
    </source>
</evidence>
<dbReference type="InterPro" id="IPR036691">
    <property type="entry name" value="Endo/exonu/phosph_ase_sf"/>
</dbReference>
<reference evidence="11 12" key="1">
    <citation type="submission" date="2016-10" db="EMBL/GenBank/DDBJ databases">
        <authorList>
            <person name="de Groot N.N."/>
        </authorList>
    </citation>
    <scope>NUCLEOTIDE SEQUENCE [LARGE SCALE GENOMIC DNA]</scope>
    <source>
        <strain evidence="12">E92,LMG 26720,CCM 7988</strain>
    </source>
</reference>